<feature type="domain" description="Pyrrolo-quinoline quinone repeat" evidence="5">
    <location>
        <begin position="73"/>
        <end position="109"/>
    </location>
</feature>
<dbReference type="SMART" id="SM00564">
    <property type="entry name" value="PQQ"/>
    <property type="match status" value="6"/>
</dbReference>
<comment type="subunit">
    <text evidence="4">Part of the Bam complex.</text>
</comment>
<keyword evidence="2 4" id="KW-0472">Membrane</keyword>
<dbReference type="InterPro" id="IPR002372">
    <property type="entry name" value="PQQ_rpt_dom"/>
</dbReference>
<evidence type="ECO:0000259" key="5">
    <source>
        <dbReference type="Pfam" id="PF13360"/>
    </source>
</evidence>
<keyword evidence="4" id="KW-0449">Lipoprotein</keyword>
<evidence type="ECO:0000256" key="3">
    <source>
        <dbReference type="ARBA" id="ARBA00023237"/>
    </source>
</evidence>
<keyword evidence="3 4" id="KW-0998">Cell outer membrane</keyword>
<dbReference type="PROSITE" id="PS51257">
    <property type="entry name" value="PROKAR_LIPOPROTEIN"/>
    <property type="match status" value="1"/>
</dbReference>
<evidence type="ECO:0000256" key="2">
    <source>
        <dbReference type="ARBA" id="ARBA00023136"/>
    </source>
</evidence>
<sequence length="419" mass="45305">MSLLSRESQGRSSRALGLCLLLTVSLTGCSTVSDWFADDEELEIRRLKPIEAKFEPRVSWDVSVGDGIDDYYSRLRPVFAYDRIFVADRHGEVVALDPESGKTVWEQDFAIFRDTGSLDFISRLWDSGDSARLAGLSAGNNLVFVGTENGLVLALSAENGELVWEARVAGEVLAAPVLDQNILVVNTGAGVLIGLNADTGEQLWSHETDVPPLTLRGISAPSAANGGVLVGTPSGKLQVNITENGLLAWETAITQPAGATELERIVDVDSAPLVYGGIVYVVSYDGSLAAVELRSGRLIWKREYASYRNIALGTNSLFVVDNNSNVYALDRRNGVELWSQGSLKKRALTAAEPVGKYIVVGDHWGYLHWLDQETGEIVAQLELGSDDEDESVYVAPLKVGNDVVAITRDGVVARITVPE</sequence>
<dbReference type="Proteomes" id="UP000256561">
    <property type="component" value="Unassembled WGS sequence"/>
</dbReference>
<dbReference type="NCBIfam" id="NF008351">
    <property type="entry name" value="PRK11138.1"/>
    <property type="match status" value="1"/>
</dbReference>
<dbReference type="PANTHER" id="PTHR34512">
    <property type="entry name" value="CELL SURFACE PROTEIN"/>
    <property type="match status" value="1"/>
</dbReference>
<dbReference type="EMBL" id="QRHA01000001">
    <property type="protein sequence ID" value="RDV29280.1"/>
    <property type="molecule type" value="Genomic_DNA"/>
</dbReference>
<comment type="function">
    <text evidence="4">Part of the outer membrane protein assembly complex, which is involved in assembly and insertion of beta-barrel proteins into the outer membrane.</text>
</comment>
<name>A0A3D8MF94_9ALTE</name>
<dbReference type="InterPro" id="IPR017687">
    <property type="entry name" value="BamB"/>
</dbReference>
<accession>A0A3D8MF94</accession>
<dbReference type="AlphaFoldDB" id="A0A3D8MF94"/>
<keyword evidence="1 4" id="KW-0732">Signal</keyword>
<dbReference type="GO" id="GO:0043165">
    <property type="term" value="P:Gram-negative-bacterium-type cell outer membrane assembly"/>
    <property type="evidence" value="ECO:0007669"/>
    <property type="project" value="UniProtKB-UniRule"/>
</dbReference>
<comment type="subcellular location">
    <subcellularLocation>
        <location evidence="4">Cell outer membrane</location>
        <topology evidence="4">Lipid-anchor</topology>
    </subcellularLocation>
</comment>
<dbReference type="RefSeq" id="WP_115591570.1">
    <property type="nucleotide sequence ID" value="NZ_QRHA01000001.1"/>
</dbReference>
<dbReference type="InterPro" id="IPR015943">
    <property type="entry name" value="WD40/YVTN_repeat-like_dom_sf"/>
</dbReference>
<evidence type="ECO:0000256" key="4">
    <source>
        <dbReference type="HAMAP-Rule" id="MF_00923"/>
    </source>
</evidence>
<gene>
    <name evidence="4" type="primary">bamB</name>
    <name evidence="6" type="ORF">DXV75_02150</name>
</gene>
<evidence type="ECO:0000313" key="7">
    <source>
        <dbReference type="Proteomes" id="UP000256561"/>
    </source>
</evidence>
<organism evidence="6 7">
    <name type="scientific">Alteromonas aestuariivivens</name>
    <dbReference type="NCBI Taxonomy" id="1938339"/>
    <lineage>
        <taxon>Bacteria</taxon>
        <taxon>Pseudomonadati</taxon>
        <taxon>Pseudomonadota</taxon>
        <taxon>Gammaproteobacteria</taxon>
        <taxon>Alteromonadales</taxon>
        <taxon>Alteromonadaceae</taxon>
        <taxon>Alteromonas/Salinimonas group</taxon>
        <taxon>Alteromonas</taxon>
    </lineage>
</organism>
<dbReference type="PANTHER" id="PTHR34512:SF30">
    <property type="entry name" value="OUTER MEMBRANE PROTEIN ASSEMBLY FACTOR BAMB"/>
    <property type="match status" value="1"/>
</dbReference>
<dbReference type="Pfam" id="PF13360">
    <property type="entry name" value="PQQ_2"/>
    <property type="match status" value="2"/>
</dbReference>
<dbReference type="GO" id="GO:0009279">
    <property type="term" value="C:cell outer membrane"/>
    <property type="evidence" value="ECO:0007669"/>
    <property type="project" value="UniProtKB-SubCell"/>
</dbReference>
<comment type="caution">
    <text evidence="6">The sequence shown here is derived from an EMBL/GenBank/DDBJ whole genome shotgun (WGS) entry which is preliminary data.</text>
</comment>
<dbReference type="HAMAP" id="MF_00923">
    <property type="entry name" value="OM_assembly_BamB"/>
    <property type="match status" value="1"/>
</dbReference>
<proteinExistence type="inferred from homology"/>
<dbReference type="InterPro" id="IPR018391">
    <property type="entry name" value="PQQ_b-propeller_rpt"/>
</dbReference>
<keyword evidence="4" id="KW-0564">Palmitate</keyword>
<protein>
    <recommendedName>
        <fullName evidence="4">Outer membrane protein assembly factor BamB</fullName>
    </recommendedName>
</protein>
<evidence type="ECO:0000313" key="6">
    <source>
        <dbReference type="EMBL" id="RDV29280.1"/>
    </source>
</evidence>
<dbReference type="GO" id="GO:0051205">
    <property type="term" value="P:protein insertion into membrane"/>
    <property type="evidence" value="ECO:0007669"/>
    <property type="project" value="UniProtKB-UniRule"/>
</dbReference>
<dbReference type="OrthoDB" id="5173551at2"/>
<dbReference type="SUPFAM" id="SSF50998">
    <property type="entry name" value="Quinoprotein alcohol dehydrogenase-like"/>
    <property type="match status" value="1"/>
</dbReference>
<dbReference type="Gene3D" id="2.130.10.10">
    <property type="entry name" value="YVTN repeat-like/Quinoprotein amine dehydrogenase"/>
    <property type="match status" value="1"/>
</dbReference>
<dbReference type="NCBIfam" id="TIGR03300">
    <property type="entry name" value="assembly_YfgL"/>
    <property type="match status" value="1"/>
</dbReference>
<dbReference type="InterPro" id="IPR011047">
    <property type="entry name" value="Quinoprotein_ADH-like_sf"/>
</dbReference>
<feature type="domain" description="Pyrrolo-quinoline quinone repeat" evidence="5">
    <location>
        <begin position="123"/>
        <end position="340"/>
    </location>
</feature>
<evidence type="ECO:0000256" key="1">
    <source>
        <dbReference type="ARBA" id="ARBA00022729"/>
    </source>
</evidence>
<reference evidence="7" key="1">
    <citation type="submission" date="2018-08" db="EMBL/GenBank/DDBJ databases">
        <authorList>
            <person name="Zhang J."/>
            <person name="Du Z.-J."/>
        </authorList>
    </citation>
    <scope>NUCLEOTIDE SEQUENCE [LARGE SCALE GENOMIC DNA]</scope>
    <source>
        <strain evidence="7">KCTC 52655</strain>
    </source>
</reference>
<comment type="similarity">
    <text evidence="4">Belongs to the BamB family.</text>
</comment>
<keyword evidence="7" id="KW-1185">Reference proteome</keyword>